<evidence type="ECO:0000313" key="2">
    <source>
        <dbReference type="EMBL" id="MDD7968817.1"/>
    </source>
</evidence>
<organism evidence="2 3">
    <name type="scientific">Actinomycetospora lemnae</name>
    <dbReference type="NCBI Taxonomy" id="3019891"/>
    <lineage>
        <taxon>Bacteria</taxon>
        <taxon>Bacillati</taxon>
        <taxon>Actinomycetota</taxon>
        <taxon>Actinomycetes</taxon>
        <taxon>Pseudonocardiales</taxon>
        <taxon>Pseudonocardiaceae</taxon>
        <taxon>Actinomycetospora</taxon>
    </lineage>
</organism>
<feature type="region of interest" description="Disordered" evidence="1">
    <location>
        <begin position="1"/>
        <end position="64"/>
    </location>
</feature>
<dbReference type="RefSeq" id="WP_274203351.1">
    <property type="nucleotide sequence ID" value="NZ_JAQZAO010000016.1"/>
</dbReference>
<proteinExistence type="predicted"/>
<keyword evidence="3" id="KW-1185">Reference proteome</keyword>
<protein>
    <submittedName>
        <fullName evidence="2">Uncharacterized protein</fullName>
    </submittedName>
</protein>
<feature type="non-terminal residue" evidence="2">
    <location>
        <position position="1"/>
    </location>
</feature>
<reference evidence="2 3" key="1">
    <citation type="submission" date="2023-02" db="EMBL/GenBank/DDBJ databases">
        <title>Genome sequencing required for Actinomycetospora new species description.</title>
        <authorList>
            <person name="Saimee Y."/>
            <person name="Duangmal K."/>
        </authorList>
    </citation>
    <scope>NUCLEOTIDE SEQUENCE [LARGE SCALE GENOMIC DNA]</scope>
    <source>
        <strain evidence="2 3">DW7H6</strain>
    </source>
</reference>
<evidence type="ECO:0000256" key="1">
    <source>
        <dbReference type="SAM" id="MobiDB-lite"/>
    </source>
</evidence>
<comment type="caution">
    <text evidence="2">The sequence shown here is derived from an EMBL/GenBank/DDBJ whole genome shotgun (WGS) entry which is preliminary data.</text>
</comment>
<name>A0ABT5T120_9PSEU</name>
<sequence length="64" mass="6750">APPGRPTSPHRAPGRPFALLAPPRHRPRTAPAPPREGSDGVSASPEHLSRVIVAPSSPTSPHRR</sequence>
<dbReference type="EMBL" id="JAQZAO010000016">
    <property type="protein sequence ID" value="MDD7968817.1"/>
    <property type="molecule type" value="Genomic_DNA"/>
</dbReference>
<accession>A0ABT5T120</accession>
<gene>
    <name evidence="2" type="ORF">PGB27_26010</name>
</gene>
<dbReference type="Proteomes" id="UP001300763">
    <property type="component" value="Unassembled WGS sequence"/>
</dbReference>
<evidence type="ECO:0000313" key="3">
    <source>
        <dbReference type="Proteomes" id="UP001300763"/>
    </source>
</evidence>